<keyword evidence="3" id="KW-1185">Reference proteome</keyword>
<gene>
    <name evidence="2" type="ORF">SAMN06265379_101107</name>
</gene>
<dbReference type="AlphaFoldDB" id="A0A521AFG1"/>
<feature type="compositionally biased region" description="Acidic residues" evidence="1">
    <location>
        <begin position="63"/>
        <end position="84"/>
    </location>
</feature>
<organism evidence="2 3">
    <name type="scientific">Saccharicrinis carchari</name>
    <dbReference type="NCBI Taxonomy" id="1168039"/>
    <lineage>
        <taxon>Bacteria</taxon>
        <taxon>Pseudomonadati</taxon>
        <taxon>Bacteroidota</taxon>
        <taxon>Bacteroidia</taxon>
        <taxon>Marinilabiliales</taxon>
        <taxon>Marinilabiliaceae</taxon>
        <taxon>Saccharicrinis</taxon>
    </lineage>
</organism>
<evidence type="ECO:0000313" key="2">
    <source>
        <dbReference type="EMBL" id="SMO33554.1"/>
    </source>
</evidence>
<feature type="compositionally biased region" description="Acidic residues" evidence="1">
    <location>
        <begin position="43"/>
        <end position="54"/>
    </location>
</feature>
<evidence type="ECO:0000256" key="1">
    <source>
        <dbReference type="SAM" id="MobiDB-lite"/>
    </source>
</evidence>
<sequence>MKSKENFGKKRGKRSTYNDFDDKLKPVKSNTGKSGKKISIYESLDDDFDESELDELFKYRDTESDEDDYDDEDDEDYAEDDEEE</sequence>
<evidence type="ECO:0000313" key="3">
    <source>
        <dbReference type="Proteomes" id="UP000319040"/>
    </source>
</evidence>
<proteinExistence type="predicted"/>
<accession>A0A521AFG1</accession>
<name>A0A521AFG1_SACCC</name>
<dbReference type="Proteomes" id="UP000319040">
    <property type="component" value="Unassembled WGS sequence"/>
</dbReference>
<dbReference type="RefSeq" id="WP_142531527.1">
    <property type="nucleotide sequence ID" value="NZ_FXTB01000001.1"/>
</dbReference>
<dbReference type="EMBL" id="FXTB01000001">
    <property type="protein sequence ID" value="SMO33554.1"/>
    <property type="molecule type" value="Genomic_DNA"/>
</dbReference>
<protein>
    <submittedName>
        <fullName evidence="2">Uncharacterized protein</fullName>
    </submittedName>
</protein>
<feature type="region of interest" description="Disordered" evidence="1">
    <location>
        <begin position="1"/>
        <end position="84"/>
    </location>
</feature>
<reference evidence="2 3" key="1">
    <citation type="submission" date="2017-05" db="EMBL/GenBank/DDBJ databases">
        <authorList>
            <person name="Varghese N."/>
            <person name="Submissions S."/>
        </authorList>
    </citation>
    <scope>NUCLEOTIDE SEQUENCE [LARGE SCALE GENOMIC DNA]</scope>
    <source>
        <strain evidence="2 3">DSM 27040</strain>
    </source>
</reference>